<feature type="domain" description="Membrane protein 6-pyruvoyl-tetrahydropterin synthase-related" evidence="2">
    <location>
        <begin position="666"/>
        <end position="814"/>
    </location>
</feature>
<dbReference type="EMBL" id="MHCJ01000007">
    <property type="protein sequence ID" value="OGY17669.1"/>
    <property type="molecule type" value="Genomic_DNA"/>
</dbReference>
<feature type="transmembrane region" description="Helical" evidence="1">
    <location>
        <begin position="317"/>
        <end position="335"/>
    </location>
</feature>
<comment type="caution">
    <text evidence="3">The sequence shown here is derived from an EMBL/GenBank/DDBJ whole genome shotgun (WGS) entry which is preliminary data.</text>
</comment>
<dbReference type="Gene3D" id="3.40.50.880">
    <property type="match status" value="1"/>
</dbReference>
<dbReference type="InterPro" id="IPR029062">
    <property type="entry name" value="Class_I_gatase-like"/>
</dbReference>
<feature type="transmembrane region" description="Helical" evidence="1">
    <location>
        <begin position="239"/>
        <end position="267"/>
    </location>
</feature>
<organism evidence="3 4">
    <name type="scientific">Candidatus Chisholmbacteria bacterium RIFCSPHIGHO2_01_FULL_52_32</name>
    <dbReference type="NCBI Taxonomy" id="1797591"/>
    <lineage>
        <taxon>Bacteria</taxon>
        <taxon>Candidatus Chisholmiibacteriota</taxon>
    </lineage>
</organism>
<accession>A0A1G1VQJ2</accession>
<keyword evidence="1" id="KW-0472">Membrane</keyword>
<proteinExistence type="predicted"/>
<feature type="transmembrane region" description="Helical" evidence="1">
    <location>
        <begin position="921"/>
        <end position="945"/>
    </location>
</feature>
<feature type="transmembrane region" description="Helical" evidence="1">
    <location>
        <begin position="342"/>
        <end position="364"/>
    </location>
</feature>
<evidence type="ECO:0000313" key="4">
    <source>
        <dbReference type="Proteomes" id="UP000179233"/>
    </source>
</evidence>
<evidence type="ECO:0000256" key="1">
    <source>
        <dbReference type="SAM" id="Phobius"/>
    </source>
</evidence>
<feature type="transmembrane region" description="Helical" evidence="1">
    <location>
        <begin position="409"/>
        <end position="429"/>
    </location>
</feature>
<feature type="transmembrane region" description="Helical" evidence="1">
    <location>
        <begin position="20"/>
        <end position="44"/>
    </location>
</feature>
<keyword evidence="1" id="KW-0812">Transmembrane</keyword>
<gene>
    <name evidence="3" type="ORF">A2786_05685</name>
</gene>
<feature type="transmembrane region" description="Helical" evidence="1">
    <location>
        <begin position="194"/>
        <end position="227"/>
    </location>
</feature>
<sequence length="969" mass="109071">MGERRTEWHWEKHVKLVAVIKTAIGIFFHLVAILILGAAVWPIASWYFDFRPILGVDFFNTVTHVRMFAENFNFPPWAYRSFWFGGSPLYPDFSIGWYYPISILARWLPLIASVKVGMLVSLFLFLVFTYLTAQRLSRNHLFAVVIAVLVAFSPNLYGSLTWGGSLPYFANQLFFPLCLWTLSSYLETGRRGWFWGSVFLVGLAFLGHAMNAGTFVLVSAALLLFLGWRKQPLGLKGRLGEFAVFLVGLTILSNRVTTSLFSGLFIASLKGRLLTSFGAASSGAQFREGGLAGMKDSAQAAWEQSRFLVLFSDTNPWIFAIIGFAVAVFLVALVMDKEKKQVLRIVPWAILAGYSILHVFANSYGFPFLSQGWYRAFWHFPVSLGLLLAVIVGYILDTFSRITRTFGKIASVALGVLSVGMLGVVYQSVDLAKTLAVVTEKSSPSSAYPEAINLIRSDEDLTRLQKDLVPAWLDPFDRNWRLYETDAQVNVWWNALFDMPLVRGYIDPPIGTDRMGQIFLTDQALGADGLVENFHYPVDTAKNMALYYIDWNAVRYFEGGHVSISDNKRPSSFLEGAIAEQAQTKTVGLYRLYETPSGKPEIMDIPQYLEYFRVKDELVSPVVSVSNAPSLLCLCDWPAYEALIKALSMNNIHSRFLITAYSEKPVDSFSTSDLSSFDVVYLANYRYRNRDKAFSSLSRYVSAGGKVLIDTGSETRESARLNLPELFPFLDAQRQGLGSQWEITASSDPVFSGVDFEAFSPPTWEDGEWKFSYPVSEVDAKAEVLLFQRGKPVLVRYPLGEGTVLWSGMNLAYHVHANTNVMESRLLVNLLDELVPLNLTDISAGEPRFESSRSVSFRSDQSGRGILFKEQFYPGWQVTVNGKTAKAYTAGPAYPGYLYVPLSGQGPVEARFTYWGRFQWYLPWILSWVAGLTLVDLSLFNGWFVGKRVLKLLSRVLARVGRWWEREEE</sequence>
<name>A0A1G1VQJ2_9BACT</name>
<dbReference type="InterPro" id="IPR018776">
    <property type="entry name" value="Membrane_prot_PTPS-rel_domain"/>
</dbReference>
<protein>
    <recommendedName>
        <fullName evidence="2">Membrane protein 6-pyruvoyl-tetrahydropterin synthase-related domain-containing protein</fullName>
    </recommendedName>
</protein>
<feature type="transmembrane region" description="Helical" evidence="1">
    <location>
        <begin position="140"/>
        <end position="157"/>
    </location>
</feature>
<keyword evidence="1" id="KW-1133">Transmembrane helix</keyword>
<evidence type="ECO:0000259" key="2">
    <source>
        <dbReference type="Pfam" id="PF10131"/>
    </source>
</evidence>
<feature type="transmembrane region" description="Helical" evidence="1">
    <location>
        <begin position="376"/>
        <end position="397"/>
    </location>
</feature>
<dbReference type="Proteomes" id="UP000179233">
    <property type="component" value="Unassembled WGS sequence"/>
</dbReference>
<feature type="transmembrane region" description="Helical" evidence="1">
    <location>
        <begin position="107"/>
        <end position="128"/>
    </location>
</feature>
<evidence type="ECO:0000313" key="3">
    <source>
        <dbReference type="EMBL" id="OGY17669.1"/>
    </source>
</evidence>
<dbReference type="SUPFAM" id="SSF52317">
    <property type="entry name" value="Class I glutamine amidotransferase-like"/>
    <property type="match status" value="1"/>
</dbReference>
<reference evidence="3 4" key="1">
    <citation type="journal article" date="2016" name="Nat. Commun.">
        <title>Thousands of microbial genomes shed light on interconnected biogeochemical processes in an aquifer system.</title>
        <authorList>
            <person name="Anantharaman K."/>
            <person name="Brown C.T."/>
            <person name="Hug L.A."/>
            <person name="Sharon I."/>
            <person name="Castelle C.J."/>
            <person name="Probst A.J."/>
            <person name="Thomas B.C."/>
            <person name="Singh A."/>
            <person name="Wilkins M.J."/>
            <person name="Karaoz U."/>
            <person name="Brodie E.L."/>
            <person name="Williams K.H."/>
            <person name="Hubbard S.S."/>
            <person name="Banfield J.F."/>
        </authorList>
    </citation>
    <scope>NUCLEOTIDE SEQUENCE [LARGE SCALE GENOMIC DNA]</scope>
</reference>
<dbReference type="AlphaFoldDB" id="A0A1G1VQJ2"/>
<dbReference type="Pfam" id="PF10131">
    <property type="entry name" value="PTPS_related"/>
    <property type="match status" value="1"/>
</dbReference>